<name>A0A9N9HKA2_9GLOM</name>
<proteinExistence type="inferred from homology"/>
<dbReference type="InterPro" id="IPR013005">
    <property type="entry name" value="Ribosomal_uL4-like"/>
</dbReference>
<dbReference type="Proteomes" id="UP000789342">
    <property type="component" value="Unassembled WGS sequence"/>
</dbReference>
<evidence type="ECO:0000256" key="1">
    <source>
        <dbReference type="ARBA" id="ARBA00010528"/>
    </source>
</evidence>
<dbReference type="Gene3D" id="3.40.1370.10">
    <property type="match status" value="1"/>
</dbReference>
<feature type="non-terminal residue" evidence="6">
    <location>
        <position position="286"/>
    </location>
</feature>
<feature type="compositionally biased region" description="Basic residues" evidence="5">
    <location>
        <begin position="133"/>
        <end position="146"/>
    </location>
</feature>
<reference evidence="6" key="1">
    <citation type="submission" date="2021-06" db="EMBL/GenBank/DDBJ databases">
        <authorList>
            <person name="Kallberg Y."/>
            <person name="Tangrot J."/>
            <person name="Rosling A."/>
        </authorList>
    </citation>
    <scope>NUCLEOTIDE SEQUENCE</scope>
    <source>
        <strain evidence="6">CL551</strain>
    </source>
</reference>
<evidence type="ECO:0000256" key="5">
    <source>
        <dbReference type="SAM" id="MobiDB-lite"/>
    </source>
</evidence>
<evidence type="ECO:0000256" key="3">
    <source>
        <dbReference type="ARBA" id="ARBA00023274"/>
    </source>
</evidence>
<gene>
    <name evidence="6" type="ORF">AMORRO_LOCUS11905</name>
</gene>
<dbReference type="InterPro" id="IPR023574">
    <property type="entry name" value="Ribosomal_uL4_dom_sf"/>
</dbReference>
<dbReference type="SUPFAM" id="SSF52166">
    <property type="entry name" value="Ribosomal protein L4"/>
    <property type="match status" value="1"/>
</dbReference>
<organism evidence="6 7">
    <name type="scientific">Acaulospora morrowiae</name>
    <dbReference type="NCBI Taxonomy" id="94023"/>
    <lineage>
        <taxon>Eukaryota</taxon>
        <taxon>Fungi</taxon>
        <taxon>Fungi incertae sedis</taxon>
        <taxon>Mucoromycota</taxon>
        <taxon>Glomeromycotina</taxon>
        <taxon>Glomeromycetes</taxon>
        <taxon>Diversisporales</taxon>
        <taxon>Acaulosporaceae</taxon>
        <taxon>Acaulospora</taxon>
    </lineage>
</organism>
<dbReference type="Pfam" id="PF00573">
    <property type="entry name" value="Ribosomal_L4"/>
    <property type="match status" value="1"/>
</dbReference>
<keyword evidence="7" id="KW-1185">Reference proteome</keyword>
<dbReference type="OrthoDB" id="275876at2759"/>
<evidence type="ECO:0000313" key="6">
    <source>
        <dbReference type="EMBL" id="CAG8697093.1"/>
    </source>
</evidence>
<dbReference type="GO" id="GO:1990904">
    <property type="term" value="C:ribonucleoprotein complex"/>
    <property type="evidence" value="ECO:0007669"/>
    <property type="project" value="UniProtKB-KW"/>
</dbReference>
<comment type="similarity">
    <text evidence="1">Belongs to the universal ribosomal protein uL4 family.</text>
</comment>
<keyword evidence="3" id="KW-0687">Ribonucleoprotein</keyword>
<dbReference type="PANTHER" id="PTHR10746:SF6">
    <property type="entry name" value="LARGE RIBOSOMAL SUBUNIT PROTEIN UL4M"/>
    <property type="match status" value="1"/>
</dbReference>
<dbReference type="HAMAP" id="MF_01328_B">
    <property type="entry name" value="Ribosomal_uL4_B"/>
    <property type="match status" value="1"/>
</dbReference>
<dbReference type="GO" id="GO:0003735">
    <property type="term" value="F:structural constituent of ribosome"/>
    <property type="evidence" value="ECO:0007669"/>
    <property type="project" value="InterPro"/>
</dbReference>
<sequence length="286" mass="32427">IMWLRGCFSNLFLRRIRGPRYFHDSVGATIKSDTSFQEVDFANHNGILPQAPVKLQAVNPLPKVIEAIYYDFVTNEPLGMKNLDRQVFGAPIRVDILQRVATWQRDALRQGTHKTKTRGEVSGTGKKWAPQKGRGKARVGSHRVPHWRGGGVAHGPRPRSYATDLPRQIQVLGVRTALATKYVQNQLVLVENFKLNTHKTKELLEILDKNAWDPLAEERVQGHSILFMSKDHQLNLDLASRNLQRVHALTAEEIFDAGDVYNIMGHEILMLDLEAVDVMEEALKFI</sequence>
<evidence type="ECO:0000256" key="4">
    <source>
        <dbReference type="ARBA" id="ARBA00040565"/>
    </source>
</evidence>
<evidence type="ECO:0000256" key="2">
    <source>
        <dbReference type="ARBA" id="ARBA00022980"/>
    </source>
</evidence>
<dbReference type="EMBL" id="CAJVPV010016249">
    <property type="protein sequence ID" value="CAG8697093.1"/>
    <property type="molecule type" value="Genomic_DNA"/>
</dbReference>
<comment type="caution">
    <text evidence="6">The sequence shown here is derived from an EMBL/GenBank/DDBJ whole genome shotgun (WGS) entry which is preliminary data.</text>
</comment>
<evidence type="ECO:0000313" key="7">
    <source>
        <dbReference type="Proteomes" id="UP000789342"/>
    </source>
</evidence>
<dbReference type="GO" id="GO:0006412">
    <property type="term" value="P:translation"/>
    <property type="evidence" value="ECO:0007669"/>
    <property type="project" value="InterPro"/>
</dbReference>
<dbReference type="AlphaFoldDB" id="A0A9N9HKA2"/>
<feature type="region of interest" description="Disordered" evidence="5">
    <location>
        <begin position="112"/>
        <end position="159"/>
    </location>
</feature>
<accession>A0A9N9HKA2</accession>
<protein>
    <recommendedName>
        <fullName evidence="4">Large ribosomal subunit protein uL4m</fullName>
    </recommendedName>
</protein>
<keyword evidence="2" id="KW-0689">Ribosomal protein</keyword>
<dbReference type="PANTHER" id="PTHR10746">
    <property type="entry name" value="50S RIBOSOMAL PROTEIN L4"/>
    <property type="match status" value="1"/>
</dbReference>
<dbReference type="GO" id="GO:0005840">
    <property type="term" value="C:ribosome"/>
    <property type="evidence" value="ECO:0007669"/>
    <property type="project" value="UniProtKB-KW"/>
</dbReference>
<dbReference type="InterPro" id="IPR002136">
    <property type="entry name" value="Ribosomal_uL4"/>
</dbReference>
<dbReference type="NCBIfam" id="TIGR03953">
    <property type="entry name" value="rplD_bact"/>
    <property type="match status" value="1"/>
</dbReference>